<feature type="region of interest" description="Disordered" evidence="2">
    <location>
        <begin position="51"/>
        <end position="92"/>
    </location>
</feature>
<protein>
    <submittedName>
        <fullName evidence="5">Uncharacterized protein</fullName>
    </submittedName>
</protein>
<evidence type="ECO:0000256" key="4">
    <source>
        <dbReference type="SAM" id="SignalP"/>
    </source>
</evidence>
<feature type="region of interest" description="Disordered" evidence="2">
    <location>
        <begin position="485"/>
        <end position="520"/>
    </location>
</feature>
<dbReference type="AlphaFoldDB" id="A0AAV1J0X6"/>
<reference evidence="5 6" key="1">
    <citation type="submission" date="2023-11" db="EMBL/GenBank/DDBJ databases">
        <authorList>
            <person name="Okamura Y."/>
        </authorList>
    </citation>
    <scope>NUCLEOTIDE SEQUENCE [LARGE SCALE GENOMIC DNA]</scope>
</reference>
<gene>
    <name evidence="5" type="ORF">LNINA_LOCUS2991</name>
</gene>
<sequence length="1073" mass="122495">MTLLSTLAALVIIVHTAEEEYERAQRGMRARSMDVGPPGYEQTWRAMEMQPKSADIPEGESWRNASPDDGSKRRRNMRKRKRRPQIEDDLLTQERHILPANNPQSDPDYFIAPPDAIRRRKKHNRKHGKEHLFAGGWGDGVDIERPVRRRGHRRKRPPTVEPWPELSEFGDLRPHYDVPVDAEWAGKKEEPIDNDEPVLNEHTNQEDRDDEETPDTYPQADNEAPELSVSENTFAATPQSDRSLSEFSLESLIKRNDEDFKITEVKPKEIVSERNKELIDIAKSNEPLEPLTLKAILKRSNGRSLSEILQQHNLSLSDLLQGREKALSLLKTDKTKVNDDYKKETGDLMAETKDQYKHMENTTSLALEKSVTSNNERIRSEHITSEDVNDAESKLNSTEADNNVETINDNKTVDNVSDDTTKIHTRRRFPFNLRRKLRTRPTNNTFKGQLSRDLMALTTRKYQNSRNIQRTREWVEYMPGQTKRRRVKPEISSTEGYVTESSNPITTTQAEETTTEPLQTNGRTEEIDFSISSSDFDINTSKSIIEPGLIVSENTPETEEIFTTVNVIDTTATPVTEKIVTITQKPKIISHIRTILNSADMRRQALSNRLKRKRLRQKNLSNDSRDAEKDISKLENYVNMQSASEFMGRTQPSTLNTDSENDITTLEDFMSTESVIKPHNRMRSTKPPHVRSSLLPKIQPYLTATEETAKFEIEEILNDTMTRARLARILRERNMTLNELVEHRERGSSHVHLADIFHNASREPNPAEPFLSKSLIEPISKEIYPLRALLEANLHDPKTNIDENGDNSNYLNIPVVMDFGNNVNENGENMGIMSLFVGNNNTSQLENIDIKETVDLLDSMVPQIINKTIEQKPREGRVISPEKGLVNWNELFKLLHNQSNAQDLLEPRMSSKAETLQKILLEDDEDSDGVIVFEDIQPLEGNNIGSSNEENIEVRLSQKAEEKPISVHTSSSNARSVTVVTASIIGLALVLFLLTYAAFKWKQQSKIIDNKVCSSDDRLPSPIFENRKGNMRSSTRSKSPMLTSNIYSINTLDTHAGAESPEYMWDSLRKPFQ</sequence>
<feature type="signal peptide" evidence="4">
    <location>
        <begin position="1"/>
        <end position="19"/>
    </location>
</feature>
<feature type="region of interest" description="Disordered" evidence="2">
    <location>
        <begin position="148"/>
        <end position="167"/>
    </location>
</feature>
<feature type="transmembrane region" description="Helical" evidence="3">
    <location>
        <begin position="977"/>
        <end position="999"/>
    </location>
</feature>
<evidence type="ECO:0000256" key="1">
    <source>
        <dbReference type="SAM" id="Coils"/>
    </source>
</evidence>
<feature type="compositionally biased region" description="Polar residues" evidence="2">
    <location>
        <begin position="491"/>
        <end position="505"/>
    </location>
</feature>
<feature type="compositionally biased region" description="Basic residues" evidence="2">
    <location>
        <begin position="148"/>
        <end position="157"/>
    </location>
</feature>
<accession>A0AAV1J0X6</accession>
<feature type="chain" id="PRO_5043696015" evidence="4">
    <location>
        <begin position="20"/>
        <end position="1073"/>
    </location>
</feature>
<proteinExistence type="predicted"/>
<dbReference type="EMBL" id="CAVLEF010000004">
    <property type="protein sequence ID" value="CAK1543157.1"/>
    <property type="molecule type" value="Genomic_DNA"/>
</dbReference>
<comment type="caution">
    <text evidence="5">The sequence shown here is derived from an EMBL/GenBank/DDBJ whole genome shotgun (WGS) entry which is preliminary data.</text>
</comment>
<evidence type="ECO:0000313" key="5">
    <source>
        <dbReference type="EMBL" id="CAK1543157.1"/>
    </source>
</evidence>
<evidence type="ECO:0000256" key="3">
    <source>
        <dbReference type="SAM" id="Phobius"/>
    </source>
</evidence>
<feature type="coiled-coil region" evidence="1">
    <location>
        <begin position="603"/>
        <end position="637"/>
    </location>
</feature>
<keyword evidence="3" id="KW-0472">Membrane</keyword>
<feature type="region of interest" description="Disordered" evidence="2">
    <location>
        <begin position="188"/>
        <end position="242"/>
    </location>
</feature>
<feature type="compositionally biased region" description="Polar residues" evidence="2">
    <location>
        <begin position="229"/>
        <end position="242"/>
    </location>
</feature>
<keyword evidence="6" id="KW-1185">Reference proteome</keyword>
<keyword evidence="3" id="KW-1133">Transmembrane helix</keyword>
<keyword evidence="3" id="KW-0812">Transmembrane</keyword>
<organism evidence="5 6">
    <name type="scientific">Leptosia nina</name>
    <dbReference type="NCBI Taxonomy" id="320188"/>
    <lineage>
        <taxon>Eukaryota</taxon>
        <taxon>Metazoa</taxon>
        <taxon>Ecdysozoa</taxon>
        <taxon>Arthropoda</taxon>
        <taxon>Hexapoda</taxon>
        <taxon>Insecta</taxon>
        <taxon>Pterygota</taxon>
        <taxon>Neoptera</taxon>
        <taxon>Endopterygota</taxon>
        <taxon>Lepidoptera</taxon>
        <taxon>Glossata</taxon>
        <taxon>Ditrysia</taxon>
        <taxon>Papilionoidea</taxon>
        <taxon>Pieridae</taxon>
        <taxon>Pierinae</taxon>
        <taxon>Leptosia</taxon>
    </lineage>
</organism>
<feature type="compositionally biased region" description="Basic residues" evidence="2">
    <location>
        <begin position="72"/>
        <end position="83"/>
    </location>
</feature>
<name>A0AAV1J0X6_9NEOP</name>
<dbReference type="Proteomes" id="UP001497472">
    <property type="component" value="Unassembled WGS sequence"/>
</dbReference>
<evidence type="ECO:0000313" key="6">
    <source>
        <dbReference type="Proteomes" id="UP001497472"/>
    </source>
</evidence>
<keyword evidence="4" id="KW-0732">Signal</keyword>
<feature type="compositionally biased region" description="Low complexity" evidence="2">
    <location>
        <begin position="506"/>
        <end position="516"/>
    </location>
</feature>
<evidence type="ECO:0000256" key="2">
    <source>
        <dbReference type="SAM" id="MobiDB-lite"/>
    </source>
</evidence>
<keyword evidence="1" id="KW-0175">Coiled coil</keyword>